<accession>A0A4P7IJ83</accession>
<protein>
    <submittedName>
        <fullName evidence="2">Tetratricopeptide repeat protein</fullName>
    </submittedName>
</protein>
<dbReference type="GO" id="GO:0035269">
    <property type="term" value="P:protein O-linked glycosylation via mannose"/>
    <property type="evidence" value="ECO:0007669"/>
    <property type="project" value="TreeGrafter"/>
</dbReference>
<dbReference type="Proteomes" id="UP000294853">
    <property type="component" value="Chromosome"/>
</dbReference>
<dbReference type="SUPFAM" id="SSF48452">
    <property type="entry name" value="TPR-like"/>
    <property type="match status" value="1"/>
</dbReference>
<dbReference type="PANTHER" id="PTHR44216">
    <property type="entry name" value="PROTEIN O-MANNOSYL-TRANSFERASE TMTC2"/>
    <property type="match status" value="1"/>
</dbReference>
<dbReference type="KEGG" id="nsn:EXE58_04335"/>
<dbReference type="InterPro" id="IPR019734">
    <property type="entry name" value="TPR_rpt"/>
</dbReference>
<dbReference type="PANTHER" id="PTHR44216:SF3">
    <property type="entry name" value="PROTEIN O-MANNOSYL-TRANSFERASE TMTC2"/>
    <property type="match status" value="1"/>
</dbReference>
<keyword evidence="1" id="KW-0802">TPR repeat</keyword>
<gene>
    <name evidence="2" type="ORF">EXE58_04335</name>
</gene>
<dbReference type="AlphaFoldDB" id="A0A4P7IJ83"/>
<dbReference type="OrthoDB" id="3790709at2"/>
<name>A0A4P7IJ83_9ACTN</name>
<reference evidence="2 3" key="1">
    <citation type="submission" date="2019-03" db="EMBL/GenBank/DDBJ databases">
        <title>Three New Species of Nocardioides, Nocardioides euryhalodurans sp. nov., Nocardioides seonyuensis sp. nov. and Nocardioides eburneoflavus sp. nov. Iolated from Soil.</title>
        <authorList>
            <person name="Roh S.G."/>
            <person name="Lee C."/>
            <person name="Kim M.-K."/>
            <person name="Kim S.B."/>
        </authorList>
    </citation>
    <scope>NUCLEOTIDE SEQUENCE [LARGE SCALE GENOMIC DNA]</scope>
    <source>
        <strain evidence="2 3">MMS17-SY207-3</strain>
    </source>
</reference>
<dbReference type="InterPro" id="IPR011990">
    <property type="entry name" value="TPR-like_helical_dom_sf"/>
</dbReference>
<dbReference type="InterPro" id="IPR052384">
    <property type="entry name" value="TMTC_O-mannosyltransferase"/>
</dbReference>
<keyword evidence="3" id="KW-1185">Reference proteome</keyword>
<evidence type="ECO:0000313" key="3">
    <source>
        <dbReference type="Proteomes" id="UP000294853"/>
    </source>
</evidence>
<dbReference type="Pfam" id="PF13432">
    <property type="entry name" value="TPR_16"/>
    <property type="match status" value="1"/>
</dbReference>
<organism evidence="2 3">
    <name type="scientific">Nocardioides seonyuensis</name>
    <dbReference type="NCBI Taxonomy" id="2518371"/>
    <lineage>
        <taxon>Bacteria</taxon>
        <taxon>Bacillati</taxon>
        <taxon>Actinomycetota</taxon>
        <taxon>Actinomycetes</taxon>
        <taxon>Propionibacteriales</taxon>
        <taxon>Nocardioidaceae</taxon>
        <taxon>Nocardioides</taxon>
    </lineage>
</organism>
<dbReference type="PROSITE" id="PS50005">
    <property type="entry name" value="TPR"/>
    <property type="match status" value="1"/>
</dbReference>
<proteinExistence type="predicted"/>
<feature type="repeat" description="TPR" evidence="1">
    <location>
        <begin position="135"/>
        <end position="168"/>
    </location>
</feature>
<dbReference type="Pfam" id="PF13371">
    <property type="entry name" value="TPR_9"/>
    <property type="match status" value="1"/>
</dbReference>
<evidence type="ECO:0000313" key="2">
    <source>
        <dbReference type="EMBL" id="QBX57445.1"/>
    </source>
</evidence>
<sequence length="314" mass="33350">MRVVGTDGQHRDRLGEGLLVVVAVSTGPAHPHDPQSVARGLSLLELGRAAEAENHFRDALAQDPTSADVLAHLARALHAQDRHEDSLAAARNALALDPGHLGALLTLSSALAGLSQWDAALDTVDRALQLAPDLPGLHRQRGALLLMRKRPQEALACLEHALRLDPEDSLAGRRWRACSMLSGAATTPMPPWRVPSPSTRPARTHTACAASSPWLEEAAVTPSPRPGSSCGWIPTTRRAASSMPWRGSRAIRCSACCSVSATCSTPSRAAPDGRSCSPPSCSVVCSARSWTRCGHSSCWGSCSHWWCCRGPSSR</sequence>
<dbReference type="GO" id="GO:0000030">
    <property type="term" value="F:mannosyltransferase activity"/>
    <property type="evidence" value="ECO:0007669"/>
    <property type="project" value="TreeGrafter"/>
</dbReference>
<dbReference type="Gene3D" id="1.25.40.10">
    <property type="entry name" value="Tetratricopeptide repeat domain"/>
    <property type="match status" value="1"/>
</dbReference>
<dbReference type="EMBL" id="CP038436">
    <property type="protein sequence ID" value="QBX57445.1"/>
    <property type="molecule type" value="Genomic_DNA"/>
</dbReference>
<dbReference type="SMART" id="SM00028">
    <property type="entry name" value="TPR"/>
    <property type="match status" value="4"/>
</dbReference>
<evidence type="ECO:0000256" key="1">
    <source>
        <dbReference type="PROSITE-ProRule" id="PRU00339"/>
    </source>
</evidence>